<dbReference type="GO" id="GO:0016787">
    <property type="term" value="F:hydrolase activity"/>
    <property type="evidence" value="ECO:0007669"/>
    <property type="project" value="UniProtKB-KW"/>
</dbReference>
<sequence>MNSNCFVHGGWIENSFFIWGECSPSSRFEQKGNFQYPFLYSPFELKLRLFRGDPISYYGTFIEEGKAVIKVPIKERQYQSFAGETTIYQATSAMKEYPFPIEGILLSFESIYLYLSLFKRWQHDHAITLTPDIQKWLQLFSYVQQMIEDGHFEPAPDGKWQLMQFPFEEWYEALPSAAKSVRPTSLHIHSNHEGLTYVDFHKLIRQLGDTWIRSIIQRTSISPYFQQWLDSVDPSIQQSVKQLQTTSEKPSAITVQDFNVKAGITAAKPFRSGLVLEQPKTEDGEWIVSLCMIDRKHPTRMVKMQQLELGEHPWHENPIAQLKQDVNNLRERIPLLHSLRLSSPSLALSAEEAFYLFTNEDEMLQELGFHLIIPKWMSERPKPKISISLDHDFIEKSSAEPLLNWQSVASFTYQVAIGNEQIDEQQFKQIVEEQKPFVYINGEWIAWDRSLAETLKSNLEEMKQRTSYLEAWKLDQTNELNDQFDHVDVQIDWQDELEKALNQLYTNSPPAVSLPNGLHGELRPYQHDGVSWLVHLRHIGFGGCLADDMGLGKSIQTIAYFLHVIDQQEQQSLNRTPFLLICPTSLLQNWIEECQRFAPSLTILIHHGSTRISDIENLEKWDLIISTYQLMVKDEDLFASICWNGLVLDEAQHIKNIETKQRRAIKKIDAIHRIALTGTPIENRLRELWSLLDVLNPSFLGSYSSFQANFMKPIEQEHNQEQLHKLQALIRPFLLRRTKADKSLALHLPAKNEIVHPVYLSVEQASLYQAVVEEMVTRLNEGSALERRAHILQTLTKLKQICNHPAHFLKEPTKDHQSGKWDHLLSLVEEMYDQNEKVLIFTQYKEMGRLIVEELEKRYTKEVPFLHGSLTRTKRTEAIELFQQDAQTPFFVLSLKAGGVGLNLTAASHVIHYDRWWNPAVENQATDRAYRIGQTKDVTVHKLMTTGTLEERIDRLLSQKQELANHILAAGEQRITELTNEEILELVKLS</sequence>
<keyword evidence="5" id="KW-1185">Reference proteome</keyword>
<keyword evidence="1" id="KW-0378">Hydrolase</keyword>
<keyword evidence="4" id="KW-0067">ATP-binding</keyword>
<dbReference type="SUPFAM" id="SSF52540">
    <property type="entry name" value="P-loop containing nucleoside triphosphate hydrolases"/>
    <property type="match status" value="2"/>
</dbReference>
<dbReference type="PANTHER" id="PTHR10799">
    <property type="entry name" value="SNF2/RAD54 HELICASE FAMILY"/>
    <property type="match status" value="1"/>
</dbReference>
<dbReference type="Pfam" id="PF00176">
    <property type="entry name" value="SNF2-rel_dom"/>
    <property type="match status" value="1"/>
</dbReference>
<name>W4QIM3_9BACI</name>
<dbReference type="FunFam" id="3.40.50.300:FF:000533">
    <property type="entry name" value="Helicase, Snf2 family"/>
    <property type="match status" value="1"/>
</dbReference>
<dbReference type="Pfam" id="PF12419">
    <property type="entry name" value="DUF3670"/>
    <property type="match status" value="1"/>
</dbReference>
<evidence type="ECO:0000259" key="2">
    <source>
        <dbReference type="PROSITE" id="PS51192"/>
    </source>
</evidence>
<organism evidence="4 5">
    <name type="scientific">Halalkalibacter hemicellulosilyticusJCM 9152</name>
    <dbReference type="NCBI Taxonomy" id="1236971"/>
    <lineage>
        <taxon>Bacteria</taxon>
        <taxon>Bacillati</taxon>
        <taxon>Bacillota</taxon>
        <taxon>Bacilli</taxon>
        <taxon>Bacillales</taxon>
        <taxon>Bacillaceae</taxon>
        <taxon>Halalkalibacter</taxon>
    </lineage>
</organism>
<dbReference type="CDD" id="cd18012">
    <property type="entry name" value="DEXQc_arch_SWI2_SNF2"/>
    <property type="match status" value="1"/>
</dbReference>
<dbReference type="Gene3D" id="3.40.50.300">
    <property type="entry name" value="P-loop containing nucleotide triphosphate hydrolases"/>
    <property type="match status" value="1"/>
</dbReference>
<dbReference type="SMART" id="SM00487">
    <property type="entry name" value="DEXDc"/>
    <property type="match status" value="1"/>
</dbReference>
<evidence type="ECO:0000259" key="3">
    <source>
        <dbReference type="PROSITE" id="PS51194"/>
    </source>
</evidence>
<dbReference type="Proteomes" id="UP000018895">
    <property type="component" value="Unassembled WGS sequence"/>
</dbReference>
<dbReference type="InterPro" id="IPR022138">
    <property type="entry name" value="DUF3670"/>
</dbReference>
<accession>W4QIM3</accession>
<dbReference type="SMART" id="SM00490">
    <property type="entry name" value="HELICc"/>
    <property type="match status" value="1"/>
</dbReference>
<evidence type="ECO:0000313" key="4">
    <source>
        <dbReference type="EMBL" id="GAE31199.1"/>
    </source>
</evidence>
<dbReference type="Pfam" id="PF00271">
    <property type="entry name" value="Helicase_C"/>
    <property type="match status" value="1"/>
</dbReference>
<dbReference type="EMBL" id="BAUU01000017">
    <property type="protein sequence ID" value="GAE31199.1"/>
    <property type="molecule type" value="Genomic_DNA"/>
</dbReference>
<dbReference type="InterPro" id="IPR049730">
    <property type="entry name" value="SNF2/RAD54-like_C"/>
</dbReference>
<gene>
    <name evidence="4" type="ORF">JCM9152_2652</name>
</gene>
<dbReference type="GO" id="GO:0004386">
    <property type="term" value="F:helicase activity"/>
    <property type="evidence" value="ECO:0007669"/>
    <property type="project" value="UniProtKB-KW"/>
</dbReference>
<dbReference type="RefSeq" id="WP_035344510.1">
    <property type="nucleotide sequence ID" value="NZ_BAUU01000017.1"/>
</dbReference>
<dbReference type="STRING" id="1236971.JCM9152_2652"/>
<dbReference type="InterPro" id="IPR014001">
    <property type="entry name" value="Helicase_ATP-bd"/>
</dbReference>
<reference evidence="4" key="1">
    <citation type="journal article" date="2014" name="Genome Announc.">
        <title>Draft Genome Sequences of Three Alkaliphilic Bacillus Strains, Bacillus wakoensis JCM 9140T, Bacillus akibai JCM 9157T, and Bacillus hemicellulosilyticus JCM 9152T.</title>
        <authorList>
            <person name="Yuki M."/>
            <person name="Oshima K."/>
            <person name="Suda W."/>
            <person name="Oshida Y."/>
            <person name="Kitamura K."/>
            <person name="Iida T."/>
            <person name="Hattori M."/>
            <person name="Ohkuma M."/>
        </authorList>
    </citation>
    <scope>NUCLEOTIDE SEQUENCE [LARGE SCALE GENOMIC DNA]</scope>
    <source>
        <strain evidence="4">JCM 9152</strain>
    </source>
</reference>
<dbReference type="InterPro" id="IPR027417">
    <property type="entry name" value="P-loop_NTPase"/>
</dbReference>
<dbReference type="InterPro" id="IPR038718">
    <property type="entry name" value="SNF2-like_sf"/>
</dbReference>
<proteinExistence type="predicted"/>
<dbReference type="AlphaFoldDB" id="W4QIM3"/>
<evidence type="ECO:0000313" key="5">
    <source>
        <dbReference type="Proteomes" id="UP000018895"/>
    </source>
</evidence>
<dbReference type="CDD" id="cd18793">
    <property type="entry name" value="SF2_C_SNF"/>
    <property type="match status" value="1"/>
</dbReference>
<dbReference type="Gene3D" id="3.40.50.10810">
    <property type="entry name" value="Tandem AAA-ATPase domain"/>
    <property type="match status" value="1"/>
</dbReference>
<dbReference type="PROSITE" id="PS51194">
    <property type="entry name" value="HELICASE_CTER"/>
    <property type="match status" value="1"/>
</dbReference>
<dbReference type="OrthoDB" id="9760715at2"/>
<protein>
    <submittedName>
        <fullName evidence="4">Helicase</fullName>
    </submittedName>
</protein>
<dbReference type="GO" id="GO:0005524">
    <property type="term" value="F:ATP binding"/>
    <property type="evidence" value="ECO:0007669"/>
    <property type="project" value="InterPro"/>
</dbReference>
<feature type="domain" description="Helicase ATP-binding" evidence="2">
    <location>
        <begin position="534"/>
        <end position="698"/>
    </location>
</feature>
<dbReference type="InterPro" id="IPR001650">
    <property type="entry name" value="Helicase_C-like"/>
</dbReference>
<evidence type="ECO:0000256" key="1">
    <source>
        <dbReference type="ARBA" id="ARBA00022801"/>
    </source>
</evidence>
<dbReference type="PROSITE" id="PS51192">
    <property type="entry name" value="HELICASE_ATP_BIND_1"/>
    <property type="match status" value="1"/>
</dbReference>
<keyword evidence="4" id="KW-0547">Nucleotide-binding</keyword>
<comment type="caution">
    <text evidence="4">The sequence shown here is derived from an EMBL/GenBank/DDBJ whole genome shotgun (WGS) entry which is preliminary data.</text>
</comment>
<keyword evidence="4" id="KW-0347">Helicase</keyword>
<feature type="domain" description="Helicase C-terminal" evidence="3">
    <location>
        <begin position="820"/>
        <end position="979"/>
    </location>
</feature>
<dbReference type="InterPro" id="IPR000330">
    <property type="entry name" value="SNF2_N"/>
</dbReference>